<feature type="region of interest" description="Disordered" evidence="1">
    <location>
        <begin position="155"/>
        <end position="180"/>
    </location>
</feature>
<reference evidence="2 3" key="1">
    <citation type="journal article" date="2015" name="Proc. Natl. Acad. Sci. U.S.A.">
        <title>The resurrection genome of Boea hygrometrica: A blueprint for survival of dehydration.</title>
        <authorList>
            <person name="Xiao L."/>
            <person name="Yang G."/>
            <person name="Zhang L."/>
            <person name="Yang X."/>
            <person name="Zhao S."/>
            <person name="Ji Z."/>
            <person name="Zhou Q."/>
            <person name="Hu M."/>
            <person name="Wang Y."/>
            <person name="Chen M."/>
            <person name="Xu Y."/>
            <person name="Jin H."/>
            <person name="Xiao X."/>
            <person name="Hu G."/>
            <person name="Bao F."/>
            <person name="Hu Y."/>
            <person name="Wan P."/>
            <person name="Li L."/>
            <person name="Deng X."/>
            <person name="Kuang T."/>
            <person name="Xiang C."/>
            <person name="Zhu J.K."/>
            <person name="Oliver M.J."/>
            <person name="He Y."/>
        </authorList>
    </citation>
    <scope>NUCLEOTIDE SEQUENCE [LARGE SCALE GENOMIC DNA]</scope>
    <source>
        <strain evidence="3">cv. XS01</strain>
    </source>
</reference>
<dbReference type="Proteomes" id="UP000250235">
    <property type="component" value="Unassembled WGS sequence"/>
</dbReference>
<protein>
    <submittedName>
        <fullName evidence="2">ABC transporter G family member 35</fullName>
    </submittedName>
</protein>
<organism evidence="2 3">
    <name type="scientific">Dorcoceras hygrometricum</name>
    <dbReference type="NCBI Taxonomy" id="472368"/>
    <lineage>
        <taxon>Eukaryota</taxon>
        <taxon>Viridiplantae</taxon>
        <taxon>Streptophyta</taxon>
        <taxon>Embryophyta</taxon>
        <taxon>Tracheophyta</taxon>
        <taxon>Spermatophyta</taxon>
        <taxon>Magnoliopsida</taxon>
        <taxon>eudicotyledons</taxon>
        <taxon>Gunneridae</taxon>
        <taxon>Pentapetalae</taxon>
        <taxon>asterids</taxon>
        <taxon>lamiids</taxon>
        <taxon>Lamiales</taxon>
        <taxon>Gesneriaceae</taxon>
        <taxon>Didymocarpoideae</taxon>
        <taxon>Trichosporeae</taxon>
        <taxon>Loxocarpinae</taxon>
        <taxon>Dorcoceras</taxon>
    </lineage>
</organism>
<evidence type="ECO:0000313" key="2">
    <source>
        <dbReference type="EMBL" id="KZV16979.1"/>
    </source>
</evidence>
<sequence length="180" mass="20362">MNQSAEFVKNNKSAEDQQKLTIVEERQKLITDVDQSLGNPDASYSDPVASTSRPTTGVPAASTDFQMVSIPPAGQPDAVKRINQTQRIAKEKPKLKRRNRRIKAKERTQGQLPVGTLLNIFQTGRTCVQRIEFEQRLFKGEDLKEDDDDFVRIQKNKKGRKTETKQSTAIREELTTSVDC</sequence>
<gene>
    <name evidence="2" type="ORF">F511_35464</name>
</gene>
<keyword evidence="3" id="KW-1185">Reference proteome</keyword>
<feature type="compositionally biased region" description="Polar residues" evidence="1">
    <location>
        <begin position="165"/>
        <end position="180"/>
    </location>
</feature>
<feature type="region of interest" description="Disordered" evidence="1">
    <location>
        <begin position="31"/>
        <end position="63"/>
    </location>
</feature>
<accession>A0A2Z7A672</accession>
<dbReference type="AlphaFoldDB" id="A0A2Z7A672"/>
<dbReference type="EMBL" id="KV018484">
    <property type="protein sequence ID" value="KZV16979.1"/>
    <property type="molecule type" value="Genomic_DNA"/>
</dbReference>
<name>A0A2Z7A672_9LAMI</name>
<evidence type="ECO:0000256" key="1">
    <source>
        <dbReference type="SAM" id="MobiDB-lite"/>
    </source>
</evidence>
<evidence type="ECO:0000313" key="3">
    <source>
        <dbReference type="Proteomes" id="UP000250235"/>
    </source>
</evidence>
<proteinExistence type="predicted"/>